<proteinExistence type="predicted"/>
<dbReference type="Proteomes" id="UP000028704">
    <property type="component" value="Unassembled WGS sequence"/>
</dbReference>
<dbReference type="EMBL" id="AWEX01000016">
    <property type="protein sequence ID" value="KED04995.1"/>
    <property type="molecule type" value="Genomic_DNA"/>
</dbReference>
<feature type="non-terminal residue" evidence="1">
    <location>
        <position position="122"/>
    </location>
</feature>
<name>A0A922NVY0_9STRE</name>
<organism evidence="1 2">
    <name type="scientific">Streptococcus equi subsp. ruminatorum CECT 5772</name>
    <dbReference type="NCBI Taxonomy" id="1051981"/>
    <lineage>
        <taxon>Bacteria</taxon>
        <taxon>Bacillati</taxon>
        <taxon>Bacillota</taxon>
        <taxon>Bacilli</taxon>
        <taxon>Lactobacillales</taxon>
        <taxon>Streptococcaceae</taxon>
        <taxon>Streptococcus</taxon>
    </lineage>
</organism>
<evidence type="ECO:0000313" key="1">
    <source>
        <dbReference type="EMBL" id="KED04995.1"/>
    </source>
</evidence>
<dbReference type="AlphaFoldDB" id="A0A922NVY0"/>
<evidence type="ECO:0000313" key="2">
    <source>
        <dbReference type="Proteomes" id="UP000028704"/>
    </source>
</evidence>
<gene>
    <name evidence="1" type="ORF">CECT5772_02573</name>
</gene>
<sequence length="122" mass="13722">MAKRANKVIVGRLGLRGLEAIKEKLVKRVKMENLEIAGRLDHRGLEVIKEKPENVVLKVTQDVMVKTEKKANAESKNLKVNVENKGLKVNAGNKGLVEKILLLPQIQCHNQCLTLHLSQWTL</sequence>
<reference evidence="1 2" key="1">
    <citation type="journal article" date="2014" name="Int. J. Syst. Evol. Microbiol.">
        <title>Phylogenomics and the dynamic genome evolution of the genus Streptococcus.</title>
        <authorList>
            <consortium name="The Broad Institute Genome Sequencing Platform"/>
            <person name="Richards V.P."/>
            <person name="Palmer S.R."/>
            <person name="Pavinski Bitar P.D."/>
            <person name="Qin X."/>
            <person name="Weinstock G.M."/>
            <person name="Highlander S.K."/>
            <person name="Town C.D."/>
            <person name="Burne R.A."/>
            <person name="Stanhope M.J."/>
        </authorList>
    </citation>
    <scope>NUCLEOTIDE SEQUENCE [LARGE SCALE GENOMIC DNA]</scope>
    <source>
        <strain evidence="1 2">CECT 5772</strain>
    </source>
</reference>
<protein>
    <submittedName>
        <fullName evidence="1">Uncharacterized protein</fullName>
    </submittedName>
</protein>
<comment type="caution">
    <text evidence="1">The sequence shown here is derived from an EMBL/GenBank/DDBJ whole genome shotgun (WGS) entry which is preliminary data.</text>
</comment>
<accession>A0A922NVY0</accession>